<evidence type="ECO:0000313" key="10">
    <source>
        <dbReference type="EMBL" id="KAJ1525131.1"/>
    </source>
</evidence>
<dbReference type="PANTHER" id="PTHR35578:SF6">
    <property type="entry name" value="PROLINE-RICH TRANSMEMBRANE PROTEIN 4"/>
    <property type="match status" value="1"/>
</dbReference>
<feature type="region of interest" description="Disordered" evidence="7">
    <location>
        <begin position="66"/>
        <end position="200"/>
    </location>
</feature>
<dbReference type="AlphaFoldDB" id="A0AAV7XGC8"/>
<name>A0AAV7XGC8_9NEOP</name>
<feature type="compositionally biased region" description="Low complexity" evidence="7">
    <location>
        <begin position="85"/>
        <end position="95"/>
    </location>
</feature>
<dbReference type="EMBL" id="JAPTSV010000008">
    <property type="protein sequence ID" value="KAJ1525131.1"/>
    <property type="molecule type" value="Genomic_DNA"/>
</dbReference>
<protein>
    <recommendedName>
        <fullName evidence="9">Proline-rich transmembrane protein 3/4 domain-containing protein</fullName>
    </recommendedName>
</protein>
<feature type="transmembrane region" description="Helical" evidence="8">
    <location>
        <begin position="410"/>
        <end position="431"/>
    </location>
</feature>
<evidence type="ECO:0000256" key="8">
    <source>
        <dbReference type="SAM" id="Phobius"/>
    </source>
</evidence>
<evidence type="ECO:0000256" key="4">
    <source>
        <dbReference type="ARBA" id="ARBA00022729"/>
    </source>
</evidence>
<evidence type="ECO:0000256" key="6">
    <source>
        <dbReference type="ARBA" id="ARBA00023136"/>
    </source>
</evidence>
<dbReference type="InterPro" id="IPR059081">
    <property type="entry name" value="PRRT3-4"/>
</dbReference>
<evidence type="ECO:0000256" key="7">
    <source>
        <dbReference type="SAM" id="MobiDB-lite"/>
    </source>
</evidence>
<keyword evidence="11" id="KW-1185">Reference proteome</keyword>
<evidence type="ECO:0000313" key="11">
    <source>
        <dbReference type="Proteomes" id="UP001075354"/>
    </source>
</evidence>
<dbReference type="Proteomes" id="UP001075354">
    <property type="component" value="Chromosome 8"/>
</dbReference>
<feature type="compositionally biased region" description="Polar residues" evidence="7">
    <location>
        <begin position="96"/>
        <end position="106"/>
    </location>
</feature>
<comment type="caution">
    <text evidence="10">The sequence shown here is derived from an EMBL/GenBank/DDBJ whole genome shotgun (WGS) entry which is preliminary data.</text>
</comment>
<reference evidence="10" key="1">
    <citation type="submission" date="2022-12" db="EMBL/GenBank/DDBJ databases">
        <title>Chromosome-level genome assembly of the bean flower thrips Megalurothrips usitatus.</title>
        <authorList>
            <person name="Ma L."/>
            <person name="Liu Q."/>
            <person name="Li H."/>
            <person name="Cai W."/>
        </authorList>
    </citation>
    <scope>NUCLEOTIDE SEQUENCE</scope>
    <source>
        <strain evidence="10">Cailab_2022a</strain>
    </source>
</reference>
<feature type="compositionally biased region" description="Basic and acidic residues" evidence="7">
    <location>
        <begin position="289"/>
        <end position="303"/>
    </location>
</feature>
<feature type="transmembrane region" description="Helical" evidence="8">
    <location>
        <begin position="485"/>
        <end position="505"/>
    </location>
</feature>
<feature type="compositionally biased region" description="Polar residues" evidence="7">
    <location>
        <begin position="149"/>
        <end position="158"/>
    </location>
</feature>
<proteinExistence type="predicted"/>
<keyword evidence="3 8" id="KW-0812">Transmembrane</keyword>
<feature type="compositionally biased region" description="Low complexity" evidence="7">
    <location>
        <begin position="304"/>
        <end position="338"/>
    </location>
</feature>
<accession>A0AAV7XGC8</accession>
<feature type="domain" description="Proline-rich transmembrane protein 3/4" evidence="9">
    <location>
        <begin position="401"/>
        <end position="667"/>
    </location>
</feature>
<dbReference type="PANTHER" id="PTHR35578">
    <property type="entry name" value="PROLINE-RICH TRANSMEMBRANE PROTEIN 4-RELATED"/>
    <property type="match status" value="1"/>
</dbReference>
<evidence type="ECO:0000259" key="9">
    <source>
        <dbReference type="Pfam" id="PF25987"/>
    </source>
</evidence>
<feature type="region of interest" description="Disordered" evidence="7">
    <location>
        <begin position="814"/>
        <end position="847"/>
    </location>
</feature>
<feature type="transmembrane region" description="Helical" evidence="8">
    <location>
        <begin position="443"/>
        <end position="465"/>
    </location>
</feature>
<feature type="compositionally biased region" description="Pro residues" evidence="7">
    <location>
        <begin position="75"/>
        <end position="84"/>
    </location>
</feature>
<dbReference type="Pfam" id="PF25987">
    <property type="entry name" value="PRRT3"/>
    <property type="match status" value="1"/>
</dbReference>
<dbReference type="InterPro" id="IPR052836">
    <property type="entry name" value="PRRT_domain-containing"/>
</dbReference>
<evidence type="ECO:0000256" key="3">
    <source>
        <dbReference type="ARBA" id="ARBA00022692"/>
    </source>
</evidence>
<organism evidence="10 11">
    <name type="scientific">Megalurothrips usitatus</name>
    <name type="common">bean blossom thrips</name>
    <dbReference type="NCBI Taxonomy" id="439358"/>
    <lineage>
        <taxon>Eukaryota</taxon>
        <taxon>Metazoa</taxon>
        <taxon>Ecdysozoa</taxon>
        <taxon>Arthropoda</taxon>
        <taxon>Hexapoda</taxon>
        <taxon>Insecta</taxon>
        <taxon>Pterygota</taxon>
        <taxon>Neoptera</taxon>
        <taxon>Paraneoptera</taxon>
        <taxon>Thysanoptera</taxon>
        <taxon>Terebrantia</taxon>
        <taxon>Thripoidea</taxon>
        <taxon>Thripidae</taxon>
        <taxon>Megalurothrips</taxon>
    </lineage>
</organism>
<feature type="compositionally biased region" description="Pro residues" evidence="7">
    <location>
        <begin position="163"/>
        <end position="173"/>
    </location>
</feature>
<keyword evidence="5 8" id="KW-1133">Transmembrane helix</keyword>
<feature type="region of interest" description="Disordered" evidence="7">
    <location>
        <begin position="245"/>
        <end position="398"/>
    </location>
</feature>
<evidence type="ECO:0000256" key="1">
    <source>
        <dbReference type="ARBA" id="ARBA00004141"/>
    </source>
</evidence>
<evidence type="ECO:0000256" key="2">
    <source>
        <dbReference type="ARBA" id="ARBA00022553"/>
    </source>
</evidence>
<feature type="transmembrane region" description="Helical" evidence="8">
    <location>
        <begin position="544"/>
        <end position="570"/>
    </location>
</feature>
<sequence>MLVRCQNSRVEVKMTGVIVATLLGLATLSFTSAMSAGAMVSVLDLSEQEQDIAAVFNKVAYGGTTTTKRSVNPNNAPPPPPSAPALPTAASPLTTISAPSTTTESSPLPAPTSPSNQDLPPYAPPSRVFITPPLPPEYVDQFADKPTLRGSNSDSPSTVARRPLPPPPPPYRAPPEEERIPIRPPDLAVPHSKKKALNTPSFNRVAQVAYAELATSTESTSPRTNNETDFDFVPIIHYSSVSRILSGSSGRRHDFPDISSPSSSRPKQEEVNKAPRTVQDMPGAFLKIDAARQDTTESSREPTRSSSNSELKTTSVTPSTERVTTVRTTSTTSTTTTSAPPPPPLPPVESVYNGAHSRVTEVSEEHTPAEPPQPPLQTHSDSVVHHTSPDTTQRMRPSARRQVLGAAWDVHVYTTAVAFALLTVYCIFALLRLNVGKRLLPRGYFLSLHGLLATIGILRCGFLSYDAYNSGHSFSEPISHLLLNIVFPLLATAFALVFLFLMRACEVHIGSGRFQSPGMLTSAAALYLVLCVTFDLSTERAPNSTLLTVACQCLFIFVCLILGLSYMYVYKMLASAAARKPGLAPLLQRTSLAHAVRSMLATALLAVLMAAVQLYGMLGVCEAPGVKEPHPWLWWGFQFSVRVIEIAMCALLCWAGTQPPSHCNPHEDDKETQSQNSSSTAFALFSCGGDAAHANRNDPVDDIYPAVCANQAGYHYSLRSGGKIYDNAYPLNNIQPMPPPDAALGYGPERHSLKKYAPRGGLPNDSPSVMIKSANDALLSYPSVRRGPPPPMHRPQPSPSMLVAEDGFVRFRSLADAEHAGPPEMVHRSSLSRKAPPVHPSQQDYAS</sequence>
<keyword evidence="6 8" id="KW-0472">Membrane</keyword>
<feature type="transmembrane region" description="Helical" evidence="8">
    <location>
        <begin position="632"/>
        <end position="655"/>
    </location>
</feature>
<gene>
    <name evidence="10" type="ORF">ONE63_009967</name>
</gene>
<feature type="transmembrane region" description="Helical" evidence="8">
    <location>
        <begin position="517"/>
        <end position="538"/>
    </location>
</feature>
<comment type="subcellular location">
    <subcellularLocation>
        <location evidence="1">Membrane</location>
        <topology evidence="1">Multi-pass membrane protein</topology>
    </subcellularLocation>
</comment>
<feature type="compositionally biased region" description="Basic and acidic residues" evidence="7">
    <location>
        <begin position="814"/>
        <end position="827"/>
    </location>
</feature>
<feature type="transmembrane region" description="Helical" evidence="8">
    <location>
        <begin position="591"/>
        <end position="612"/>
    </location>
</feature>
<keyword evidence="4" id="KW-0732">Signal</keyword>
<evidence type="ECO:0000256" key="5">
    <source>
        <dbReference type="ARBA" id="ARBA00022989"/>
    </source>
</evidence>
<feature type="compositionally biased region" description="Basic and acidic residues" evidence="7">
    <location>
        <begin position="358"/>
        <end position="368"/>
    </location>
</feature>
<keyword evidence="2" id="KW-0597">Phosphoprotein</keyword>